<gene>
    <name evidence="1" type="ORF">EDWATA_03279</name>
</gene>
<dbReference type="EMBL" id="ADGK01000268">
    <property type="protein sequence ID" value="EFE21781.1"/>
    <property type="molecule type" value="Genomic_DNA"/>
</dbReference>
<comment type="caution">
    <text evidence="1">The sequence shown here is derived from an EMBL/GenBank/DDBJ whole genome shotgun (WGS) entry which is preliminary data.</text>
</comment>
<reference evidence="1 2" key="1">
    <citation type="submission" date="2010-02" db="EMBL/GenBank/DDBJ databases">
        <authorList>
            <person name="Weinstock G."/>
            <person name="Sodergren E."/>
            <person name="Clifton S."/>
            <person name="Fulton L."/>
            <person name="Fulton B."/>
            <person name="Courtney L."/>
            <person name="Fronick C."/>
            <person name="Harrison M."/>
            <person name="Strong C."/>
            <person name="Farmer C."/>
            <person name="Delahaunty K."/>
            <person name="Markovic C."/>
            <person name="Hall O."/>
            <person name="Minx P."/>
            <person name="Tomlinson C."/>
            <person name="Mitreva M."/>
            <person name="Nelson J."/>
            <person name="Hou S."/>
            <person name="Wollam A."/>
            <person name="Pepin K.H."/>
            <person name="Johnson M."/>
            <person name="Bhonagiri V."/>
            <person name="Zhang X."/>
            <person name="Suruliraj S."/>
            <person name="Warren W."/>
            <person name="Chinwalla A."/>
            <person name="Mardis E.R."/>
            <person name="Wilson R.K."/>
        </authorList>
    </citation>
    <scope>NUCLEOTIDE SEQUENCE [LARGE SCALE GENOMIC DNA]</scope>
    <source>
        <strain evidence="1 2">ATCC 23685</strain>
    </source>
</reference>
<name>D4F924_EDWTA</name>
<dbReference type="HOGENOM" id="CLU_3199170_0_0_6"/>
<accession>D4F924</accession>
<protein>
    <submittedName>
        <fullName evidence="1">Uncharacterized protein</fullName>
    </submittedName>
</protein>
<dbReference type="AlphaFoldDB" id="D4F924"/>
<sequence length="45" mass="5494">MKCIVMRHGMACRFWPRETLSNSLRRRRPSERVKCSTYLYYLSIP</sequence>
<proteinExistence type="predicted"/>
<evidence type="ECO:0000313" key="2">
    <source>
        <dbReference type="Proteomes" id="UP000003692"/>
    </source>
</evidence>
<evidence type="ECO:0000313" key="1">
    <source>
        <dbReference type="EMBL" id="EFE21781.1"/>
    </source>
</evidence>
<organism evidence="1 2">
    <name type="scientific">Edwardsiella tarda ATCC 23685</name>
    <dbReference type="NCBI Taxonomy" id="500638"/>
    <lineage>
        <taxon>Bacteria</taxon>
        <taxon>Pseudomonadati</taxon>
        <taxon>Pseudomonadota</taxon>
        <taxon>Gammaproteobacteria</taxon>
        <taxon>Enterobacterales</taxon>
        <taxon>Hafniaceae</taxon>
        <taxon>Edwardsiella</taxon>
    </lineage>
</organism>
<dbReference type="Proteomes" id="UP000003692">
    <property type="component" value="Unassembled WGS sequence"/>
</dbReference>